<dbReference type="SUPFAM" id="SSF56281">
    <property type="entry name" value="Metallo-hydrolase/oxidoreductase"/>
    <property type="match status" value="1"/>
</dbReference>
<reference evidence="2 3" key="1">
    <citation type="submission" date="2019-06" db="EMBL/GenBank/DDBJ databases">
        <title>Whole genome shotgun sequence of Glutamicibacter nicotianae NBRC 14234.</title>
        <authorList>
            <person name="Hosoyama A."/>
            <person name="Uohara A."/>
            <person name="Ohji S."/>
            <person name="Ichikawa N."/>
        </authorList>
    </citation>
    <scope>NUCLEOTIDE SEQUENCE [LARGE SCALE GENOMIC DNA]</scope>
    <source>
        <strain evidence="2 3">NBRC 14234</strain>
    </source>
</reference>
<name>A0ABQ0RNT3_GLUNI</name>
<dbReference type="Gene3D" id="3.60.15.10">
    <property type="entry name" value="Ribonuclease Z/Hydroxyacylglutathione hydrolase-like"/>
    <property type="match status" value="1"/>
</dbReference>
<dbReference type="InterPro" id="IPR036866">
    <property type="entry name" value="RibonucZ/Hydroxyglut_hydro"/>
</dbReference>
<dbReference type="InterPro" id="IPR050114">
    <property type="entry name" value="UPF0173_UPF0282_UlaG_hydrolase"/>
</dbReference>
<feature type="domain" description="Metallo-beta-lactamase" evidence="1">
    <location>
        <begin position="7"/>
        <end position="187"/>
    </location>
</feature>
<dbReference type="PANTHER" id="PTHR43546:SF3">
    <property type="entry name" value="UPF0173 METAL-DEPENDENT HYDROLASE MJ1163"/>
    <property type="match status" value="1"/>
</dbReference>
<proteinExistence type="predicted"/>
<dbReference type="InterPro" id="IPR001279">
    <property type="entry name" value="Metallo-B-lactamas"/>
</dbReference>
<organism evidence="2 3">
    <name type="scientific">Glutamicibacter nicotianae</name>
    <name type="common">Arthrobacter nicotianae</name>
    <dbReference type="NCBI Taxonomy" id="37929"/>
    <lineage>
        <taxon>Bacteria</taxon>
        <taxon>Bacillati</taxon>
        <taxon>Actinomycetota</taxon>
        <taxon>Actinomycetes</taxon>
        <taxon>Micrococcales</taxon>
        <taxon>Micrococcaceae</taxon>
        <taxon>Glutamicibacter</taxon>
    </lineage>
</organism>
<evidence type="ECO:0000313" key="2">
    <source>
        <dbReference type="EMBL" id="GEC13478.1"/>
    </source>
</evidence>
<evidence type="ECO:0000259" key="1">
    <source>
        <dbReference type="SMART" id="SM00849"/>
    </source>
</evidence>
<protein>
    <submittedName>
        <fullName evidence="2">MBL fold metallo-hydrolase</fullName>
    </submittedName>
</protein>
<dbReference type="PANTHER" id="PTHR43546">
    <property type="entry name" value="UPF0173 METAL-DEPENDENT HYDROLASE MJ1163-RELATED"/>
    <property type="match status" value="1"/>
</dbReference>
<dbReference type="Pfam" id="PF13483">
    <property type="entry name" value="Lactamase_B_3"/>
    <property type="match status" value="1"/>
</dbReference>
<dbReference type="SMART" id="SM00849">
    <property type="entry name" value="Lactamase_B"/>
    <property type="match status" value="1"/>
</dbReference>
<dbReference type="RefSeq" id="WP_141358553.1">
    <property type="nucleotide sequence ID" value="NZ_BAAAWM010000001.1"/>
</dbReference>
<dbReference type="EMBL" id="BJNE01000014">
    <property type="protein sequence ID" value="GEC13478.1"/>
    <property type="molecule type" value="Genomic_DNA"/>
</dbReference>
<gene>
    <name evidence="2" type="ORF">ANI01nite_26810</name>
</gene>
<sequence length="234" mass="24696">MRIKLRGHSCVEVGTIDGKVLLDPGGFSQLDDAFNGINAVLITHEHADHADQPAIVAALEANPVLELYAPEALAQSLRGQLPPASQAQVVAVRAGADFIVGGIRIRTFGGTHATIHHSIPLVANVGYLLGDRAVGQREIFHPGDSYQVPIGAKPDVLLLPVMAPWGKMAEAADFAVAVDAACWIPIHDGLLNGNGLGLFDRQLGAIAQRAGCSYLRPEPGIEHELDELLGGHSQ</sequence>
<keyword evidence="3" id="KW-1185">Reference proteome</keyword>
<evidence type="ECO:0000313" key="3">
    <source>
        <dbReference type="Proteomes" id="UP000316242"/>
    </source>
</evidence>
<dbReference type="Proteomes" id="UP000316242">
    <property type="component" value="Unassembled WGS sequence"/>
</dbReference>
<comment type="caution">
    <text evidence="2">The sequence shown here is derived from an EMBL/GenBank/DDBJ whole genome shotgun (WGS) entry which is preliminary data.</text>
</comment>
<accession>A0ABQ0RNT3</accession>